<feature type="transmembrane region" description="Helical" evidence="9">
    <location>
        <begin position="20"/>
        <end position="38"/>
    </location>
</feature>
<feature type="transmembrane region" description="Helical" evidence="9">
    <location>
        <begin position="214"/>
        <end position="235"/>
    </location>
</feature>
<gene>
    <name evidence="12" type="ORF">VKT23_003501</name>
</gene>
<comment type="subcellular location">
    <subcellularLocation>
        <location evidence="1">Membrane</location>
        <topology evidence="1">Multi-pass membrane protein</topology>
    </subcellularLocation>
</comment>
<evidence type="ECO:0000313" key="12">
    <source>
        <dbReference type="EMBL" id="KAK7469005.1"/>
    </source>
</evidence>
<dbReference type="EMBL" id="JBANRG010000003">
    <property type="protein sequence ID" value="KAK7469005.1"/>
    <property type="molecule type" value="Genomic_DNA"/>
</dbReference>
<keyword evidence="2" id="KW-0813">Transport</keyword>
<reference evidence="12 13" key="1">
    <citation type="submission" date="2024-01" db="EMBL/GenBank/DDBJ databases">
        <title>A draft genome for the cacao thread blight pathogen Marasmiellus scandens.</title>
        <authorList>
            <person name="Baruah I.K."/>
            <person name="Leung J."/>
            <person name="Bukari Y."/>
            <person name="Amoako-Attah I."/>
            <person name="Meinhardt L.W."/>
            <person name="Bailey B.A."/>
            <person name="Cohen S.P."/>
        </authorList>
    </citation>
    <scope>NUCLEOTIDE SEQUENCE [LARGE SCALE GENOMIC DNA]</scope>
    <source>
        <strain evidence="12 13">GH-19</strain>
    </source>
</reference>
<comment type="caution">
    <text evidence="12">The sequence shown here is derived from an EMBL/GenBank/DDBJ whole genome shotgun (WGS) entry which is preliminary data.</text>
</comment>
<feature type="transmembrane region" description="Helical" evidence="9">
    <location>
        <begin position="326"/>
        <end position="359"/>
    </location>
</feature>
<feature type="transmembrane region" description="Helical" evidence="9">
    <location>
        <begin position="64"/>
        <end position="81"/>
    </location>
</feature>
<dbReference type="PANTHER" id="PTHR30540">
    <property type="entry name" value="OSMOTIC STRESS POTASSIUM TRANSPORTER"/>
    <property type="match status" value="1"/>
</dbReference>
<sequence length="742" mass="81807">MNSPLALENGPSLRRTSVSVHGLGLLSLTFQTLGIIYSDIGTSPLYVLNGLWPSSGPVPSEEDVIGGISAIVWSLTLLPLIKYVGISLQFGTLEGEGGSFALFQGIYPKDEKDDNDRTLTGDSLGRVTTSGSRFRQAMRWPLLVWSLFGTALTLADGVFTPAVSVTSAVGGIAVAKPSVSSNIVPISIAFLLVLFLVQRFGTAGLGSVFAPISLLWFFALMGTGIYNITLHPAIFRAFDPSRAVLLFVRTKNYDLLAGILLAVTGCEAIFANLGQFNALSIRLSFTCLVYPSLILAYLGQGARLIIDGPNVIQNVFYKSIPGPENGGLFWVVYVLAILATLVASQAMITATFSLFQQIINMKSFPPLKMIYTSEKIQGQVYIPAVNWVLMIVTIVIVAVFSDLSQLTNAYGFSVSTVMLSTTILLTVQMLWVKHLPVVVALSYLLAYGFFDGLFWGAAVRKIPHGAWVPLMFGVILVSIMVLWTWAKGLEDAFDGANRQNLRHFIFRDVKPTTIALRPETEGNEQEAKENEDEAEFESATYYISTLRQDGFSSEEKNVRQEVVRIPTMAVFHKLSAGRGVPHTFVGLIRQWRALPEVLVFLSVDLIPIAHVPFENRYTVTKVKSMDGFYAATYNIGFRDDFDVKVEELLERIYALEFTLDPKNASRVIENIKRVAGGATHIVPHYDVASRKVDAGYLSFIMNQVRQFLIEEIYRRLATMFPETANWLTSADEIIHVGINAVI</sequence>
<evidence type="ECO:0000256" key="4">
    <source>
        <dbReference type="ARBA" id="ARBA00022692"/>
    </source>
</evidence>
<evidence type="ECO:0000256" key="1">
    <source>
        <dbReference type="ARBA" id="ARBA00004141"/>
    </source>
</evidence>
<dbReference type="Pfam" id="PF22776">
    <property type="entry name" value="K_trans_C"/>
    <property type="match status" value="1"/>
</dbReference>
<keyword evidence="3" id="KW-0633">Potassium transport</keyword>
<keyword evidence="13" id="KW-1185">Reference proteome</keyword>
<feature type="transmembrane region" description="Helical" evidence="9">
    <location>
        <begin position="380"/>
        <end position="400"/>
    </location>
</feature>
<feature type="domain" description="K+ potassium transporter C-terminal" evidence="11">
    <location>
        <begin position="566"/>
        <end position="742"/>
    </location>
</feature>
<keyword evidence="5" id="KW-0630">Potassium</keyword>
<evidence type="ECO:0000259" key="11">
    <source>
        <dbReference type="Pfam" id="PF22776"/>
    </source>
</evidence>
<dbReference type="InterPro" id="IPR003855">
    <property type="entry name" value="K+_transporter"/>
</dbReference>
<evidence type="ECO:0000256" key="6">
    <source>
        <dbReference type="ARBA" id="ARBA00022989"/>
    </source>
</evidence>
<evidence type="ECO:0000256" key="3">
    <source>
        <dbReference type="ARBA" id="ARBA00022538"/>
    </source>
</evidence>
<evidence type="ECO:0000256" key="9">
    <source>
        <dbReference type="SAM" id="Phobius"/>
    </source>
</evidence>
<keyword evidence="4 9" id="KW-0812">Transmembrane</keyword>
<feature type="transmembrane region" description="Helical" evidence="9">
    <location>
        <begin position="142"/>
        <end position="163"/>
    </location>
</feature>
<evidence type="ECO:0000259" key="10">
    <source>
        <dbReference type="Pfam" id="PF02705"/>
    </source>
</evidence>
<feature type="transmembrane region" description="Helical" evidence="9">
    <location>
        <begin position="255"/>
        <end position="273"/>
    </location>
</feature>
<evidence type="ECO:0000256" key="2">
    <source>
        <dbReference type="ARBA" id="ARBA00022448"/>
    </source>
</evidence>
<organism evidence="12 13">
    <name type="scientific">Marasmiellus scandens</name>
    <dbReference type="NCBI Taxonomy" id="2682957"/>
    <lineage>
        <taxon>Eukaryota</taxon>
        <taxon>Fungi</taxon>
        <taxon>Dikarya</taxon>
        <taxon>Basidiomycota</taxon>
        <taxon>Agaricomycotina</taxon>
        <taxon>Agaricomycetes</taxon>
        <taxon>Agaricomycetidae</taxon>
        <taxon>Agaricales</taxon>
        <taxon>Marasmiineae</taxon>
        <taxon>Omphalotaceae</taxon>
        <taxon>Marasmiellus</taxon>
    </lineage>
</organism>
<proteinExistence type="predicted"/>
<feature type="transmembrane region" description="Helical" evidence="9">
    <location>
        <begin position="412"/>
        <end position="431"/>
    </location>
</feature>
<dbReference type="Pfam" id="PF02705">
    <property type="entry name" value="K_trans"/>
    <property type="match status" value="1"/>
</dbReference>
<dbReference type="Proteomes" id="UP001498398">
    <property type="component" value="Unassembled WGS sequence"/>
</dbReference>
<feature type="transmembrane region" description="Helical" evidence="9">
    <location>
        <begin position="183"/>
        <end position="202"/>
    </location>
</feature>
<evidence type="ECO:0000256" key="5">
    <source>
        <dbReference type="ARBA" id="ARBA00022958"/>
    </source>
</evidence>
<protein>
    <recommendedName>
        <fullName evidence="14">Potassium transporter</fullName>
    </recommendedName>
</protein>
<evidence type="ECO:0000313" key="13">
    <source>
        <dbReference type="Proteomes" id="UP001498398"/>
    </source>
</evidence>
<feature type="domain" description="K+ potassium transporter integral membrane" evidence="10">
    <location>
        <begin position="28"/>
        <end position="505"/>
    </location>
</feature>
<dbReference type="PANTHER" id="PTHR30540:SF83">
    <property type="entry name" value="K+ POTASSIUM TRANSPORTER"/>
    <property type="match status" value="1"/>
</dbReference>
<feature type="transmembrane region" description="Helical" evidence="9">
    <location>
        <begin position="464"/>
        <end position="485"/>
    </location>
</feature>
<feature type="transmembrane region" description="Helical" evidence="9">
    <location>
        <begin position="438"/>
        <end position="458"/>
    </location>
</feature>
<evidence type="ECO:0008006" key="14">
    <source>
        <dbReference type="Google" id="ProtNLM"/>
    </source>
</evidence>
<name>A0ABR1JY58_9AGAR</name>
<accession>A0ABR1JY58</accession>
<keyword evidence="6 9" id="KW-1133">Transmembrane helix</keyword>
<evidence type="ECO:0000256" key="7">
    <source>
        <dbReference type="ARBA" id="ARBA00023065"/>
    </source>
</evidence>
<dbReference type="InterPro" id="IPR053952">
    <property type="entry name" value="K_trans_C"/>
</dbReference>
<dbReference type="InterPro" id="IPR053951">
    <property type="entry name" value="K_trans_N"/>
</dbReference>
<keyword evidence="8 9" id="KW-0472">Membrane</keyword>
<keyword evidence="7" id="KW-0406">Ion transport</keyword>
<evidence type="ECO:0000256" key="8">
    <source>
        <dbReference type="ARBA" id="ARBA00023136"/>
    </source>
</evidence>
<feature type="transmembrane region" description="Helical" evidence="9">
    <location>
        <begin position="285"/>
        <end position="306"/>
    </location>
</feature>